<evidence type="ECO:0000256" key="1">
    <source>
        <dbReference type="SAM" id="MobiDB-lite"/>
    </source>
</evidence>
<gene>
    <name evidence="2" type="ORF">GCM10019016_039250</name>
</gene>
<dbReference type="Proteomes" id="UP001501455">
    <property type="component" value="Unassembled WGS sequence"/>
</dbReference>
<name>A0ABP6TPX4_9ACTN</name>
<reference evidence="3" key="1">
    <citation type="journal article" date="2019" name="Int. J. Syst. Evol. Microbiol.">
        <title>The Global Catalogue of Microorganisms (GCM) 10K type strain sequencing project: providing services to taxonomists for standard genome sequencing and annotation.</title>
        <authorList>
            <consortium name="The Broad Institute Genomics Platform"/>
            <consortium name="The Broad Institute Genome Sequencing Center for Infectious Disease"/>
            <person name="Wu L."/>
            <person name="Ma J."/>
        </authorList>
    </citation>
    <scope>NUCLEOTIDE SEQUENCE [LARGE SCALE GENOMIC DNA]</scope>
    <source>
        <strain evidence="3">JCM 4816</strain>
    </source>
</reference>
<feature type="region of interest" description="Disordered" evidence="1">
    <location>
        <begin position="26"/>
        <end position="137"/>
    </location>
</feature>
<evidence type="ECO:0000313" key="3">
    <source>
        <dbReference type="Proteomes" id="UP001501455"/>
    </source>
</evidence>
<keyword evidence="3" id="KW-1185">Reference proteome</keyword>
<comment type="caution">
    <text evidence="2">The sequence shown here is derived from an EMBL/GenBank/DDBJ whole genome shotgun (WGS) entry which is preliminary data.</text>
</comment>
<sequence length="137" mass="13915">MGEVALPRGAAGRDRVRAEVVRVECREPPPPHRAAQPLGGGLCAGAVGDPSRKDTAARTSYGRAPSSDSTACQQKSVARNSQACHTSLRCSRPTTGPVACNRPGGSSTTGTEGAVGQPLPPGRTAGSEPSAVETDVR</sequence>
<organism evidence="2 3">
    <name type="scientific">Streptomyces prasinosporus</name>
    <dbReference type="NCBI Taxonomy" id="68256"/>
    <lineage>
        <taxon>Bacteria</taxon>
        <taxon>Bacillati</taxon>
        <taxon>Actinomycetota</taxon>
        <taxon>Actinomycetes</taxon>
        <taxon>Kitasatosporales</taxon>
        <taxon>Streptomycetaceae</taxon>
        <taxon>Streptomyces</taxon>
        <taxon>Streptomyces albogriseolus group</taxon>
    </lineage>
</organism>
<accession>A0ABP6TPX4</accession>
<evidence type="ECO:0000313" key="2">
    <source>
        <dbReference type="EMBL" id="GAA3496824.1"/>
    </source>
</evidence>
<feature type="compositionally biased region" description="Polar residues" evidence="1">
    <location>
        <begin position="66"/>
        <end position="94"/>
    </location>
</feature>
<protein>
    <submittedName>
        <fullName evidence="2">Uncharacterized protein</fullName>
    </submittedName>
</protein>
<dbReference type="EMBL" id="BAAAXF010000025">
    <property type="protein sequence ID" value="GAA3496824.1"/>
    <property type="molecule type" value="Genomic_DNA"/>
</dbReference>
<proteinExistence type="predicted"/>